<evidence type="ECO:0000256" key="7">
    <source>
        <dbReference type="ARBA" id="ARBA00052699"/>
    </source>
</evidence>
<comment type="caution">
    <text evidence="10">The sequence shown here is derived from an EMBL/GenBank/DDBJ whole genome shotgun (WGS) entry which is preliminary data.</text>
</comment>
<dbReference type="InterPro" id="IPR054542">
    <property type="entry name" value="Cys_met_metab_PP"/>
</dbReference>
<evidence type="ECO:0000256" key="9">
    <source>
        <dbReference type="RuleBase" id="RU362118"/>
    </source>
</evidence>
<dbReference type="EC" id="4.4.1.2" evidence="4"/>
<reference evidence="10 11" key="1">
    <citation type="journal article" date="2013" name="Genome Announc.">
        <title>Draft Genome Sequence of the Lignocellulose Decomposer Thermobifida fusca Strain TM51.</title>
        <authorList>
            <person name="Toth A."/>
            <person name="Barna T."/>
            <person name="Nagy I."/>
            <person name="Horvath B."/>
            <person name="Nagy I."/>
            <person name="Tancsics A."/>
            <person name="Kriszt B."/>
            <person name="Baka E."/>
            <person name="Fekete C."/>
            <person name="Kukolya J."/>
        </authorList>
    </citation>
    <scope>NUCLEOTIDE SEQUENCE [LARGE SCALE GENOMIC DNA]</scope>
    <source>
        <strain evidence="10 11">TM51</strain>
    </source>
</reference>
<dbReference type="PIRSF" id="PIRSF001434">
    <property type="entry name" value="CGS"/>
    <property type="match status" value="1"/>
</dbReference>
<comment type="catalytic activity">
    <reaction evidence="6">
        <text>L-homocysteine + H2O = 2-oxobutanoate + hydrogen sulfide + NH4(+) + H(+)</text>
        <dbReference type="Rhea" id="RHEA:14501"/>
        <dbReference type="ChEBI" id="CHEBI:15377"/>
        <dbReference type="ChEBI" id="CHEBI:15378"/>
        <dbReference type="ChEBI" id="CHEBI:16763"/>
        <dbReference type="ChEBI" id="CHEBI:28938"/>
        <dbReference type="ChEBI" id="CHEBI:29919"/>
        <dbReference type="ChEBI" id="CHEBI:58199"/>
        <dbReference type="EC" id="4.4.1.2"/>
    </reaction>
    <physiologicalReaction direction="left-to-right" evidence="6">
        <dbReference type="Rhea" id="RHEA:14502"/>
    </physiologicalReaction>
</comment>
<evidence type="ECO:0000256" key="5">
    <source>
        <dbReference type="ARBA" id="ARBA00047199"/>
    </source>
</evidence>
<keyword evidence="11" id="KW-1185">Reference proteome</keyword>
<name>A0A9P2WR36_THEFU</name>
<dbReference type="GO" id="GO:0030170">
    <property type="term" value="F:pyridoxal phosphate binding"/>
    <property type="evidence" value="ECO:0007669"/>
    <property type="project" value="InterPro"/>
</dbReference>
<evidence type="ECO:0000256" key="3">
    <source>
        <dbReference type="ARBA" id="ARBA00022898"/>
    </source>
</evidence>
<dbReference type="GO" id="GO:0019346">
    <property type="term" value="P:transsulfuration"/>
    <property type="evidence" value="ECO:0007669"/>
    <property type="project" value="InterPro"/>
</dbReference>
<dbReference type="FunFam" id="3.40.640.10:FF:000046">
    <property type="entry name" value="Cystathionine gamma-lyase"/>
    <property type="match status" value="1"/>
</dbReference>
<comment type="catalytic activity">
    <reaction evidence="7">
        <text>L-methionine + H2O = methanethiol + 2-oxobutanoate + NH4(+)</text>
        <dbReference type="Rhea" id="RHEA:23800"/>
        <dbReference type="ChEBI" id="CHEBI:15377"/>
        <dbReference type="ChEBI" id="CHEBI:16007"/>
        <dbReference type="ChEBI" id="CHEBI:16763"/>
        <dbReference type="ChEBI" id="CHEBI:28938"/>
        <dbReference type="ChEBI" id="CHEBI:57844"/>
        <dbReference type="EC" id="4.4.1.11"/>
    </reaction>
    <physiologicalReaction direction="left-to-right" evidence="7">
        <dbReference type="Rhea" id="RHEA:23801"/>
    </physiologicalReaction>
</comment>
<dbReference type="GO" id="GO:0018826">
    <property type="term" value="F:methionine gamma-lyase activity"/>
    <property type="evidence" value="ECO:0007669"/>
    <property type="project" value="UniProtKB-EC"/>
</dbReference>
<dbReference type="GO" id="GO:0047982">
    <property type="term" value="F:homocysteine desulfhydrase activity"/>
    <property type="evidence" value="ECO:0007669"/>
    <property type="project" value="UniProtKB-EC"/>
</dbReference>
<dbReference type="PROSITE" id="PS00868">
    <property type="entry name" value="CYS_MET_METAB_PP"/>
    <property type="match status" value="1"/>
</dbReference>
<dbReference type="SUPFAM" id="SSF53383">
    <property type="entry name" value="PLP-dependent transferases"/>
    <property type="match status" value="1"/>
</dbReference>
<dbReference type="GO" id="GO:0019343">
    <property type="term" value="P:cysteine biosynthetic process via cystathionine"/>
    <property type="evidence" value="ECO:0007669"/>
    <property type="project" value="TreeGrafter"/>
</dbReference>
<dbReference type="EMBL" id="AOSG01000018">
    <property type="protein sequence ID" value="EOR72182.1"/>
    <property type="molecule type" value="Genomic_DNA"/>
</dbReference>
<dbReference type="InterPro" id="IPR015422">
    <property type="entry name" value="PyrdxlP-dep_Trfase_small"/>
</dbReference>
<protein>
    <recommendedName>
        <fullName evidence="4">homocysteine desulfhydrase</fullName>
        <ecNumber evidence="4">4.4.1.2</ecNumber>
    </recommendedName>
    <alternativeName>
        <fullName evidence="5">Homocysteine desulfhydrase</fullName>
    </alternativeName>
</protein>
<evidence type="ECO:0000256" key="2">
    <source>
        <dbReference type="ARBA" id="ARBA00009077"/>
    </source>
</evidence>
<dbReference type="GO" id="GO:0004123">
    <property type="term" value="F:cystathionine gamma-lyase activity"/>
    <property type="evidence" value="ECO:0007669"/>
    <property type="project" value="TreeGrafter"/>
</dbReference>
<dbReference type="GO" id="GO:0005737">
    <property type="term" value="C:cytoplasm"/>
    <property type="evidence" value="ECO:0007669"/>
    <property type="project" value="TreeGrafter"/>
</dbReference>
<dbReference type="Gene3D" id="3.40.640.10">
    <property type="entry name" value="Type I PLP-dependent aspartate aminotransferase-like (Major domain)"/>
    <property type="match status" value="1"/>
</dbReference>
<evidence type="ECO:0000313" key="11">
    <source>
        <dbReference type="Proteomes" id="UP000014184"/>
    </source>
</evidence>
<dbReference type="Pfam" id="PF01053">
    <property type="entry name" value="Cys_Met_Meta_PP"/>
    <property type="match status" value="1"/>
</dbReference>
<comment type="similarity">
    <text evidence="2 9">Belongs to the trans-sulfuration enzymes family.</text>
</comment>
<feature type="modified residue" description="N6-(pyridoxal phosphate)lysine" evidence="8">
    <location>
        <position position="212"/>
    </location>
</feature>
<gene>
    <name evidence="10" type="ORF">TM51_03512</name>
</gene>
<evidence type="ECO:0000313" key="10">
    <source>
        <dbReference type="EMBL" id="EOR72182.1"/>
    </source>
</evidence>
<dbReference type="InterPro" id="IPR000277">
    <property type="entry name" value="Cys/Met-Metab_PyrdxlP-dep_enz"/>
</dbReference>
<dbReference type="PANTHER" id="PTHR11808">
    <property type="entry name" value="TRANS-SULFURATION ENZYME FAMILY MEMBER"/>
    <property type="match status" value="1"/>
</dbReference>
<sequence>MAQHYGEHTRAVRATAAAPAPGTPMRIPVYRASTYAFATSRDYAASLTGDGQYAYARIDSPNSDAFAAAVAALEGAHLEGEVHGQGFASGMAAISTTLLALTHAGAHVVASRALYGNTYKLLDVVLRRFGVAVDFVDITDPAAVRAAFRPETVLVYTETLANPTMTVSDLPVLAALAHEAGALLVVDSTFASPVVCRPLEHGADIVLHSATKYLGGHSDATGGVAVGRPDLLARIREARIDLGPHLAADEAFLLHRGLETLPLRMARQCATAAEFAAALAEHPAVARVDHPSLPTHQGHVLARKLFDTGPEGPRYGAVVTVTPRGGREAGIAFADRLRLATIAPSLGGTHTVVSHVASTTHRQMSDEALHAAGIDPGAVRFSIGVEDPADLIADARQALDGLPVKK</sequence>
<organism evidence="10 11">
    <name type="scientific">Thermobifida fusca TM51</name>
    <dbReference type="NCBI Taxonomy" id="1169414"/>
    <lineage>
        <taxon>Bacteria</taxon>
        <taxon>Bacillati</taxon>
        <taxon>Actinomycetota</taxon>
        <taxon>Actinomycetes</taxon>
        <taxon>Streptosporangiales</taxon>
        <taxon>Nocardiopsidaceae</taxon>
        <taxon>Thermobifida</taxon>
    </lineage>
</organism>
<dbReference type="Proteomes" id="UP000014184">
    <property type="component" value="Unassembled WGS sequence"/>
</dbReference>
<dbReference type="Gene3D" id="3.90.1150.10">
    <property type="entry name" value="Aspartate Aminotransferase, domain 1"/>
    <property type="match status" value="1"/>
</dbReference>
<comment type="cofactor">
    <cofactor evidence="1 9">
        <name>pyridoxal 5'-phosphate</name>
        <dbReference type="ChEBI" id="CHEBI:597326"/>
    </cofactor>
</comment>
<dbReference type="PANTHER" id="PTHR11808:SF85">
    <property type="entry name" value="CYSTATHIONINE GAMMA-LYASE-RELATED"/>
    <property type="match status" value="1"/>
</dbReference>
<dbReference type="InterPro" id="IPR015421">
    <property type="entry name" value="PyrdxlP-dep_Trfase_major"/>
</dbReference>
<evidence type="ECO:0000256" key="1">
    <source>
        <dbReference type="ARBA" id="ARBA00001933"/>
    </source>
</evidence>
<evidence type="ECO:0000256" key="8">
    <source>
        <dbReference type="PIRSR" id="PIRSR001434-2"/>
    </source>
</evidence>
<accession>A0A9P2WR36</accession>
<proteinExistence type="inferred from homology"/>
<dbReference type="AlphaFoldDB" id="A0A9P2WR36"/>
<dbReference type="InterPro" id="IPR015424">
    <property type="entry name" value="PyrdxlP-dep_Trfase"/>
</dbReference>
<dbReference type="CDD" id="cd00614">
    <property type="entry name" value="CGS_like"/>
    <property type="match status" value="1"/>
</dbReference>
<evidence type="ECO:0000256" key="4">
    <source>
        <dbReference type="ARBA" id="ARBA00047175"/>
    </source>
</evidence>
<evidence type="ECO:0000256" key="6">
    <source>
        <dbReference type="ARBA" id="ARBA00048780"/>
    </source>
</evidence>
<keyword evidence="3 8" id="KW-0663">Pyridoxal phosphate</keyword>
<dbReference type="RefSeq" id="WP_016188277.1">
    <property type="nucleotide sequence ID" value="NZ_AOSG01000018.1"/>
</dbReference>